<evidence type="ECO:0000256" key="15">
    <source>
        <dbReference type="PROSITE-ProRule" id="PRU00169"/>
    </source>
</evidence>
<dbReference type="SMART" id="SM00448">
    <property type="entry name" value="REC"/>
    <property type="match status" value="2"/>
</dbReference>
<evidence type="ECO:0000256" key="2">
    <source>
        <dbReference type="ARBA" id="ARBA00004370"/>
    </source>
</evidence>
<evidence type="ECO:0000256" key="1">
    <source>
        <dbReference type="ARBA" id="ARBA00000085"/>
    </source>
</evidence>
<comment type="catalytic activity">
    <reaction evidence="1">
        <text>ATP + protein L-histidine = ADP + protein N-phospho-L-histidine.</text>
        <dbReference type="EC" id="2.7.13.3"/>
    </reaction>
</comment>
<evidence type="ECO:0000256" key="8">
    <source>
        <dbReference type="ARBA" id="ARBA00022741"/>
    </source>
</evidence>
<feature type="domain" description="Histidine kinase" evidence="16">
    <location>
        <begin position="312"/>
        <end position="548"/>
    </location>
</feature>
<dbReference type="SUPFAM" id="SSF55874">
    <property type="entry name" value="ATPase domain of HSP90 chaperone/DNA topoisomerase II/histidine kinase"/>
    <property type="match status" value="1"/>
</dbReference>
<evidence type="ECO:0000256" key="3">
    <source>
        <dbReference type="ARBA" id="ARBA00006402"/>
    </source>
</evidence>
<keyword evidence="7" id="KW-0812">Transmembrane</keyword>
<dbReference type="SUPFAM" id="SSF55781">
    <property type="entry name" value="GAF domain-like"/>
    <property type="match status" value="1"/>
</dbReference>
<keyword evidence="5 15" id="KW-0597">Phosphoprotein</keyword>
<dbReference type="Gene3D" id="3.40.50.2300">
    <property type="match status" value="2"/>
</dbReference>
<dbReference type="PANTHER" id="PTHR45339">
    <property type="entry name" value="HYBRID SIGNAL TRANSDUCTION HISTIDINE KINASE J"/>
    <property type="match status" value="1"/>
</dbReference>
<dbReference type="InterPro" id="IPR036097">
    <property type="entry name" value="HisK_dim/P_sf"/>
</dbReference>
<reference evidence="18" key="1">
    <citation type="submission" date="2024-01" db="EMBL/GenBank/DDBJ databases">
        <title>Bank of Algae and Cyanobacteria of the Azores (BACA) strain genomes.</title>
        <authorList>
            <person name="Luz R."/>
            <person name="Cordeiro R."/>
            <person name="Fonseca A."/>
            <person name="Goncalves V."/>
        </authorList>
    </citation>
    <scope>NUCLEOTIDE SEQUENCE</scope>
    <source>
        <strain evidence="18">BACA0141</strain>
    </source>
</reference>
<dbReference type="SMART" id="SM00065">
    <property type="entry name" value="GAF"/>
    <property type="match status" value="1"/>
</dbReference>
<dbReference type="PROSITE" id="PS50110">
    <property type="entry name" value="RESPONSE_REGULATORY"/>
    <property type="match status" value="2"/>
</dbReference>
<dbReference type="SMART" id="SM00388">
    <property type="entry name" value="HisKA"/>
    <property type="match status" value="1"/>
</dbReference>
<keyword evidence="11" id="KW-1133">Transmembrane helix</keyword>
<evidence type="ECO:0000256" key="6">
    <source>
        <dbReference type="ARBA" id="ARBA00022679"/>
    </source>
</evidence>
<dbReference type="InterPro" id="IPR003594">
    <property type="entry name" value="HATPase_dom"/>
</dbReference>
<dbReference type="Gene3D" id="1.10.287.130">
    <property type="match status" value="1"/>
</dbReference>
<dbReference type="InterPro" id="IPR005467">
    <property type="entry name" value="His_kinase_dom"/>
</dbReference>
<dbReference type="Pfam" id="PF00512">
    <property type="entry name" value="HisKA"/>
    <property type="match status" value="1"/>
</dbReference>
<dbReference type="CDD" id="cd00082">
    <property type="entry name" value="HisKA"/>
    <property type="match status" value="1"/>
</dbReference>
<dbReference type="CDD" id="cd17546">
    <property type="entry name" value="REC_hyHK_CKI1_RcsC-like"/>
    <property type="match status" value="2"/>
</dbReference>
<dbReference type="InterPro" id="IPR001789">
    <property type="entry name" value="Sig_transdc_resp-reg_receiver"/>
</dbReference>
<evidence type="ECO:0000259" key="17">
    <source>
        <dbReference type="PROSITE" id="PS50110"/>
    </source>
</evidence>
<feature type="domain" description="Response regulatory" evidence="17">
    <location>
        <begin position="572"/>
        <end position="696"/>
    </location>
</feature>
<evidence type="ECO:0000313" key="19">
    <source>
        <dbReference type="Proteomes" id="UP001333818"/>
    </source>
</evidence>
<dbReference type="PRINTS" id="PR00344">
    <property type="entry name" value="BCTRLSENSOR"/>
</dbReference>
<comment type="caution">
    <text evidence="18">The sequence shown here is derived from an EMBL/GenBank/DDBJ whole genome shotgun (WGS) entry which is preliminary data.</text>
</comment>
<keyword evidence="8" id="KW-0547">Nucleotide-binding</keyword>
<accession>A0AAW9QAI2</accession>
<gene>
    <name evidence="18" type="ORF">V2H45_24855</name>
</gene>
<dbReference type="PROSITE" id="PS50109">
    <property type="entry name" value="HIS_KIN"/>
    <property type="match status" value="1"/>
</dbReference>
<keyword evidence="19" id="KW-1185">Reference proteome</keyword>
<keyword evidence="6" id="KW-0808">Transferase</keyword>
<dbReference type="Pfam" id="PF13185">
    <property type="entry name" value="GAF_2"/>
    <property type="match status" value="1"/>
</dbReference>
<proteinExistence type="inferred from homology"/>
<protein>
    <recommendedName>
        <fullName evidence="14">Circadian input-output histidine kinase CikA</fullName>
        <ecNumber evidence="4">2.7.13.3</ecNumber>
    </recommendedName>
</protein>
<evidence type="ECO:0000259" key="16">
    <source>
        <dbReference type="PROSITE" id="PS50109"/>
    </source>
</evidence>
<dbReference type="SUPFAM" id="SSF52172">
    <property type="entry name" value="CheY-like"/>
    <property type="match status" value="2"/>
</dbReference>
<keyword evidence="9" id="KW-0418">Kinase</keyword>
<dbReference type="CDD" id="cd16922">
    <property type="entry name" value="HATPase_EvgS-ArcB-TorS-like"/>
    <property type="match status" value="1"/>
</dbReference>
<evidence type="ECO:0000256" key="12">
    <source>
        <dbReference type="ARBA" id="ARBA00023012"/>
    </source>
</evidence>
<dbReference type="Proteomes" id="UP001333818">
    <property type="component" value="Unassembled WGS sequence"/>
</dbReference>
<dbReference type="InterPro" id="IPR036890">
    <property type="entry name" value="HATPase_C_sf"/>
</dbReference>
<evidence type="ECO:0000313" key="18">
    <source>
        <dbReference type="EMBL" id="MEE3719971.1"/>
    </source>
</evidence>
<dbReference type="InterPro" id="IPR003661">
    <property type="entry name" value="HisK_dim/P_dom"/>
</dbReference>
<evidence type="ECO:0000256" key="11">
    <source>
        <dbReference type="ARBA" id="ARBA00022989"/>
    </source>
</evidence>
<dbReference type="SUPFAM" id="SSF47384">
    <property type="entry name" value="Homodimeric domain of signal transducing histidine kinase"/>
    <property type="match status" value="1"/>
</dbReference>
<evidence type="ECO:0000256" key="9">
    <source>
        <dbReference type="ARBA" id="ARBA00022777"/>
    </source>
</evidence>
<dbReference type="InterPro" id="IPR003018">
    <property type="entry name" value="GAF"/>
</dbReference>
<evidence type="ECO:0000256" key="13">
    <source>
        <dbReference type="ARBA" id="ARBA00023136"/>
    </source>
</evidence>
<evidence type="ECO:0000256" key="10">
    <source>
        <dbReference type="ARBA" id="ARBA00022840"/>
    </source>
</evidence>
<dbReference type="PANTHER" id="PTHR45339:SF1">
    <property type="entry name" value="HYBRID SIGNAL TRANSDUCTION HISTIDINE KINASE J"/>
    <property type="match status" value="1"/>
</dbReference>
<dbReference type="GO" id="GO:0005524">
    <property type="term" value="F:ATP binding"/>
    <property type="evidence" value="ECO:0007669"/>
    <property type="project" value="UniProtKB-KW"/>
</dbReference>
<evidence type="ECO:0000256" key="4">
    <source>
        <dbReference type="ARBA" id="ARBA00012438"/>
    </source>
</evidence>
<dbReference type="FunFam" id="3.30.565.10:FF:000010">
    <property type="entry name" value="Sensor histidine kinase RcsC"/>
    <property type="match status" value="1"/>
</dbReference>
<feature type="modified residue" description="4-aspartylphosphate" evidence="15">
    <location>
        <position position="621"/>
    </location>
</feature>
<sequence>MICINLHKLITQTETSSTIKNMIDALGASLSIEDLEGTILFRNTTNITFRQRYPIIVLEQVIGWVNGNEKAHCIADLLGYMAKSEFEKENLAVDALENIEIAERKQTLEKEIRERQKIETLLDGQNHILELIAEGSPLHEVLDEIVRLIEAHSHQALCSLLLLEKVDRTTFVFRNGAAPNFPELYRQMVDGLEVREDVGSCGLAVMRKQPIVSKDIANDPLWVEFKEIFSEHFRLRTCCSTPILTSDGDVLGTFAMYYHEPCTPSSQDLELIEKATYLAKTAIVRHQTEESLKQAKEIAEVANQAKTEFLTNMSHELRTPLSAILGFTQLLIHDPDLSADQQESLNIICRSGEHLMSLINDVLEMAKIEAGQIVLTKTTFDLYYMLGVLEEMLQLKASLKGLQLIFEVGSDVPQLISADEKKLRQILINLLGNAIKFTDRGSVTLRVSQIDTKVSSQEAIASVQACQEHELVTLRFDVEDTGWGIAQEELTHLFEPFVQTDAGRKAQEGTGLGLSISRKFIEMMGGEIFVESNVGKGSRFSFSILANLAQDTLKGYSNLSAIGLEAGQRNYRILIVEDKTINQQLLLKLLTPLGFQVCHCENGQEAIAVWQDWSPDLILMDIRMPVLDGYEATKQIRLAEREKEQQSEAFPPTKIIAITANAFEEERLKAIDAGCDDFIRKPYSSELIFAKIAEHLGVRYIYTEAVKNPVISNLTPFYQSLESDHFIGMSTSWLNLLQEAATHIDGKQVLQLIEQIPLSHKTLATGLKNLVHEFRFEQILNLIATHTSAQIVDSDFTTLLRILVVEDSTINQKLVLKILSSLGYSADVSVNGLQALDALKQQTYNIVLMDLQMPEMDGFEATEQIYQRWSPQERPVVIALTANSTPEIRDRCLEVGMDDFISKPVRVKEMQMALQRWGKFLAKRSIQKPPSLN</sequence>
<dbReference type="InterPro" id="IPR004358">
    <property type="entry name" value="Sig_transdc_His_kin-like_C"/>
</dbReference>
<dbReference type="InterPro" id="IPR011006">
    <property type="entry name" value="CheY-like_superfamily"/>
</dbReference>
<dbReference type="Gene3D" id="3.30.450.40">
    <property type="match status" value="1"/>
</dbReference>
<dbReference type="GO" id="GO:0016020">
    <property type="term" value="C:membrane"/>
    <property type="evidence" value="ECO:0007669"/>
    <property type="project" value="UniProtKB-SubCell"/>
</dbReference>
<organism evidence="18 19">
    <name type="scientific">Tumidithrix elongata BACA0141</name>
    <dbReference type="NCBI Taxonomy" id="2716417"/>
    <lineage>
        <taxon>Bacteria</taxon>
        <taxon>Bacillati</taxon>
        <taxon>Cyanobacteriota</taxon>
        <taxon>Cyanophyceae</taxon>
        <taxon>Pseudanabaenales</taxon>
        <taxon>Pseudanabaenaceae</taxon>
        <taxon>Tumidithrix</taxon>
        <taxon>Tumidithrix elongata</taxon>
    </lineage>
</organism>
<dbReference type="GO" id="GO:0000155">
    <property type="term" value="F:phosphorelay sensor kinase activity"/>
    <property type="evidence" value="ECO:0007669"/>
    <property type="project" value="InterPro"/>
</dbReference>
<evidence type="ECO:0000256" key="5">
    <source>
        <dbReference type="ARBA" id="ARBA00022553"/>
    </source>
</evidence>
<feature type="domain" description="Response regulatory" evidence="17">
    <location>
        <begin position="801"/>
        <end position="918"/>
    </location>
</feature>
<keyword evidence="10" id="KW-0067">ATP-binding</keyword>
<dbReference type="Pfam" id="PF00072">
    <property type="entry name" value="Response_reg"/>
    <property type="match status" value="2"/>
</dbReference>
<dbReference type="FunFam" id="1.10.287.130:FF:000004">
    <property type="entry name" value="Ethylene receptor 1"/>
    <property type="match status" value="1"/>
</dbReference>
<dbReference type="FunFam" id="3.40.50.2300:FF:000146">
    <property type="entry name" value="Putative two-component response regulator SSK1p"/>
    <property type="match status" value="1"/>
</dbReference>
<comment type="similarity">
    <text evidence="3">In the N-terminal section; belongs to the phytochrome family.</text>
</comment>
<dbReference type="Pfam" id="PF02518">
    <property type="entry name" value="HATPase_c"/>
    <property type="match status" value="1"/>
</dbReference>
<dbReference type="EMBL" id="JAZBJZ010000199">
    <property type="protein sequence ID" value="MEE3719971.1"/>
    <property type="molecule type" value="Genomic_DNA"/>
</dbReference>
<name>A0AAW9QAI2_9CYAN</name>
<evidence type="ECO:0000256" key="14">
    <source>
        <dbReference type="ARBA" id="ARBA00074306"/>
    </source>
</evidence>
<evidence type="ECO:0000256" key="7">
    <source>
        <dbReference type="ARBA" id="ARBA00022692"/>
    </source>
</evidence>
<comment type="subcellular location">
    <subcellularLocation>
        <location evidence="2">Membrane</location>
    </subcellularLocation>
</comment>
<dbReference type="EC" id="2.7.13.3" evidence="4"/>
<dbReference type="InterPro" id="IPR029016">
    <property type="entry name" value="GAF-like_dom_sf"/>
</dbReference>
<keyword evidence="13" id="KW-0472">Membrane</keyword>
<dbReference type="AlphaFoldDB" id="A0AAW9QAI2"/>
<feature type="modified residue" description="4-aspartylphosphate" evidence="15">
    <location>
        <position position="850"/>
    </location>
</feature>
<dbReference type="SMART" id="SM00387">
    <property type="entry name" value="HATPase_c"/>
    <property type="match status" value="1"/>
</dbReference>
<keyword evidence="12" id="KW-0902">Two-component regulatory system</keyword>
<dbReference type="Gene3D" id="3.30.565.10">
    <property type="entry name" value="Histidine kinase-like ATPase, C-terminal domain"/>
    <property type="match status" value="1"/>
</dbReference>